<feature type="chain" id="PRO_5028414201" evidence="2">
    <location>
        <begin position="26"/>
        <end position="133"/>
    </location>
</feature>
<keyword evidence="1" id="KW-0472">Membrane</keyword>
<accession>A0A7C9AZH9</accession>
<reference evidence="3" key="1">
    <citation type="journal article" date="2013" name="J. Plant Res.">
        <title>Effect of fungi and light on seed germination of three Opuntia species from semiarid lands of central Mexico.</title>
        <authorList>
            <person name="Delgado-Sanchez P."/>
            <person name="Jimenez-Bremont J.F."/>
            <person name="Guerrero-Gonzalez Mde L."/>
            <person name="Flores J."/>
        </authorList>
    </citation>
    <scope>NUCLEOTIDE SEQUENCE</scope>
    <source>
        <tissue evidence="3">Cladode</tissue>
    </source>
</reference>
<sequence length="133" mass="15458">MMGMRCLGMNCLQWLCMLDFHPLQGITSATSALLQAHGTGLMTQRSLGFWKQLLLVKMHTFYFIQEKARSGSVICLRNGKQFMGRRTQAPLQNQFWMIWTFLLLQIILTQHFMVVRQQERRILVNVLPSLQVG</sequence>
<feature type="signal peptide" evidence="2">
    <location>
        <begin position="1"/>
        <end position="25"/>
    </location>
</feature>
<evidence type="ECO:0000256" key="2">
    <source>
        <dbReference type="SAM" id="SignalP"/>
    </source>
</evidence>
<dbReference type="AlphaFoldDB" id="A0A7C9AZH9"/>
<feature type="transmembrane region" description="Helical" evidence="1">
    <location>
        <begin position="96"/>
        <end position="115"/>
    </location>
</feature>
<keyword evidence="1" id="KW-0812">Transmembrane</keyword>
<evidence type="ECO:0000313" key="3">
    <source>
        <dbReference type="EMBL" id="MBA4680492.1"/>
    </source>
</evidence>
<dbReference type="EMBL" id="GISG01287412">
    <property type="protein sequence ID" value="MBA4680492.1"/>
    <property type="molecule type" value="Transcribed_RNA"/>
</dbReference>
<keyword evidence="2" id="KW-0732">Signal</keyword>
<keyword evidence="1" id="KW-1133">Transmembrane helix</keyword>
<proteinExistence type="predicted"/>
<name>A0A7C9AZH9_OPUST</name>
<protein>
    <submittedName>
        <fullName evidence="3">Uncharacterized protein</fullName>
    </submittedName>
</protein>
<evidence type="ECO:0000256" key="1">
    <source>
        <dbReference type="SAM" id="Phobius"/>
    </source>
</evidence>
<organism evidence="3">
    <name type="scientific">Opuntia streptacantha</name>
    <name type="common">Prickly pear cactus</name>
    <name type="synonym">Opuntia cardona</name>
    <dbReference type="NCBI Taxonomy" id="393608"/>
    <lineage>
        <taxon>Eukaryota</taxon>
        <taxon>Viridiplantae</taxon>
        <taxon>Streptophyta</taxon>
        <taxon>Embryophyta</taxon>
        <taxon>Tracheophyta</taxon>
        <taxon>Spermatophyta</taxon>
        <taxon>Magnoliopsida</taxon>
        <taxon>eudicotyledons</taxon>
        <taxon>Gunneridae</taxon>
        <taxon>Pentapetalae</taxon>
        <taxon>Caryophyllales</taxon>
        <taxon>Cactineae</taxon>
        <taxon>Cactaceae</taxon>
        <taxon>Opuntioideae</taxon>
        <taxon>Opuntia</taxon>
    </lineage>
</organism>
<reference evidence="3" key="2">
    <citation type="submission" date="2020-07" db="EMBL/GenBank/DDBJ databases">
        <authorList>
            <person name="Vera ALvarez R."/>
            <person name="Arias-Moreno D.M."/>
            <person name="Jimenez-Jacinto V."/>
            <person name="Jimenez-Bremont J.F."/>
            <person name="Swaminathan K."/>
            <person name="Moose S.P."/>
            <person name="Guerrero-Gonzalez M.L."/>
            <person name="Marino-Ramirez L."/>
            <person name="Landsman D."/>
            <person name="Rodriguez-Kessler M."/>
            <person name="Delgado-Sanchez P."/>
        </authorList>
    </citation>
    <scope>NUCLEOTIDE SEQUENCE</scope>
    <source>
        <tissue evidence="3">Cladode</tissue>
    </source>
</reference>